<evidence type="ECO:0000313" key="7">
    <source>
        <dbReference type="EMBL" id="ORY11149.1"/>
    </source>
</evidence>
<evidence type="ECO:0000313" key="8">
    <source>
        <dbReference type="Proteomes" id="UP000193144"/>
    </source>
</evidence>
<dbReference type="PANTHER" id="PTHR23511">
    <property type="entry name" value="SYNAPTIC VESICLE GLYCOPROTEIN 2"/>
    <property type="match status" value="1"/>
</dbReference>
<organism evidence="7 8">
    <name type="scientific">Clohesyomyces aquaticus</name>
    <dbReference type="NCBI Taxonomy" id="1231657"/>
    <lineage>
        <taxon>Eukaryota</taxon>
        <taxon>Fungi</taxon>
        <taxon>Dikarya</taxon>
        <taxon>Ascomycota</taxon>
        <taxon>Pezizomycotina</taxon>
        <taxon>Dothideomycetes</taxon>
        <taxon>Pleosporomycetidae</taxon>
        <taxon>Pleosporales</taxon>
        <taxon>Lindgomycetaceae</taxon>
        <taxon>Clohesyomyces</taxon>
    </lineage>
</organism>
<keyword evidence="2" id="KW-0813">Transport</keyword>
<dbReference type="PANTHER" id="PTHR23511:SF5">
    <property type="entry name" value="MAJOR FACILITATOR-TYPE TRANSPORTER HXNZ-RELATED"/>
    <property type="match status" value="1"/>
</dbReference>
<name>A0A1Y1ZLQ6_9PLEO</name>
<comment type="caution">
    <text evidence="7">The sequence shown here is derived from an EMBL/GenBank/DDBJ whole genome shotgun (WGS) entry which is preliminary data.</text>
</comment>
<evidence type="ECO:0000256" key="2">
    <source>
        <dbReference type="ARBA" id="ARBA00022448"/>
    </source>
</evidence>
<dbReference type="AlphaFoldDB" id="A0A1Y1ZLQ6"/>
<dbReference type="OrthoDB" id="4139357at2759"/>
<evidence type="ECO:0000256" key="5">
    <source>
        <dbReference type="ARBA" id="ARBA00023136"/>
    </source>
</evidence>
<keyword evidence="3 6" id="KW-0812">Transmembrane</keyword>
<reference evidence="7 8" key="1">
    <citation type="submission" date="2016-07" db="EMBL/GenBank/DDBJ databases">
        <title>Pervasive Adenine N6-methylation of Active Genes in Fungi.</title>
        <authorList>
            <consortium name="DOE Joint Genome Institute"/>
            <person name="Mondo S.J."/>
            <person name="Dannebaum R.O."/>
            <person name="Kuo R.C."/>
            <person name="Labutti K."/>
            <person name="Haridas S."/>
            <person name="Kuo A."/>
            <person name="Salamov A."/>
            <person name="Ahrendt S.R."/>
            <person name="Lipzen A."/>
            <person name="Sullivan W."/>
            <person name="Andreopoulos W.B."/>
            <person name="Clum A."/>
            <person name="Lindquist E."/>
            <person name="Daum C."/>
            <person name="Ramamoorthy G.K."/>
            <person name="Gryganskyi A."/>
            <person name="Culley D."/>
            <person name="Magnuson J.K."/>
            <person name="James T.Y."/>
            <person name="O'Malley M.A."/>
            <person name="Stajich J.E."/>
            <person name="Spatafora J.W."/>
            <person name="Visel A."/>
            <person name="Grigoriev I.V."/>
        </authorList>
    </citation>
    <scope>NUCLEOTIDE SEQUENCE [LARGE SCALE GENOMIC DNA]</scope>
    <source>
        <strain evidence="7 8">CBS 115471</strain>
    </source>
</reference>
<keyword evidence="4 6" id="KW-1133">Transmembrane helix</keyword>
<evidence type="ECO:0008006" key="9">
    <source>
        <dbReference type="Google" id="ProtNLM"/>
    </source>
</evidence>
<dbReference type="Proteomes" id="UP000193144">
    <property type="component" value="Unassembled WGS sequence"/>
</dbReference>
<keyword evidence="8" id="KW-1185">Reference proteome</keyword>
<feature type="transmembrane region" description="Helical" evidence="6">
    <location>
        <begin position="55"/>
        <end position="78"/>
    </location>
</feature>
<evidence type="ECO:0000256" key="3">
    <source>
        <dbReference type="ARBA" id="ARBA00022692"/>
    </source>
</evidence>
<feature type="transmembrane region" description="Helical" evidence="6">
    <location>
        <begin position="162"/>
        <end position="180"/>
    </location>
</feature>
<gene>
    <name evidence="7" type="ORF">BCR34DRAFT_614807</name>
</gene>
<accession>A0A1Y1ZLQ6</accession>
<dbReference type="SUPFAM" id="SSF103473">
    <property type="entry name" value="MFS general substrate transporter"/>
    <property type="match status" value="1"/>
</dbReference>
<dbReference type="GO" id="GO:0016020">
    <property type="term" value="C:membrane"/>
    <property type="evidence" value="ECO:0007669"/>
    <property type="project" value="UniProtKB-SubCell"/>
</dbReference>
<protein>
    <recommendedName>
        <fullName evidence="9">Major facilitator superfamily domain-containing protein</fullName>
    </recommendedName>
</protein>
<evidence type="ECO:0000256" key="1">
    <source>
        <dbReference type="ARBA" id="ARBA00004141"/>
    </source>
</evidence>
<dbReference type="EMBL" id="MCFA01000064">
    <property type="protein sequence ID" value="ORY11149.1"/>
    <property type="molecule type" value="Genomic_DNA"/>
</dbReference>
<proteinExistence type="predicted"/>
<comment type="subcellular location">
    <subcellularLocation>
        <location evidence="1">Membrane</location>
        <topology evidence="1">Multi-pass membrane protein</topology>
    </subcellularLocation>
</comment>
<sequence length="196" mass="20691">MTLFLTSAFGIAAGGSPNWISAAALFWCLGLSIGGNLPVDGALFLEFLPLTSGNLLTMLSVFWPVGQLVASLIAWGLIPKFSCPIATSSGAPTPTCSSTRVGLAYHLYNTFLPQYLANLRSGAPTSTYIIYRNYPITSAPGAPGSLLATILLDIPHIGRTRTIVVGTGLTGIFCLCFTVLKDPNLQLAFTCLEALF</sequence>
<evidence type="ECO:0000256" key="4">
    <source>
        <dbReference type="ARBA" id="ARBA00022989"/>
    </source>
</evidence>
<evidence type="ECO:0000256" key="6">
    <source>
        <dbReference type="SAM" id="Phobius"/>
    </source>
</evidence>
<keyword evidence="5 6" id="KW-0472">Membrane</keyword>
<dbReference type="InterPro" id="IPR036259">
    <property type="entry name" value="MFS_trans_sf"/>
</dbReference>